<dbReference type="AlphaFoldDB" id="A0A164N5C0"/>
<reference evidence="1 2" key="1">
    <citation type="submission" date="2016-03" db="EMBL/GenBank/DDBJ databases">
        <title>EvidentialGene: Evidence-directed Construction of Genes on Genomes.</title>
        <authorList>
            <person name="Gilbert D.G."/>
            <person name="Choi J.-H."/>
            <person name="Mockaitis K."/>
            <person name="Colbourne J."/>
            <person name="Pfrender M."/>
        </authorList>
    </citation>
    <scope>NUCLEOTIDE SEQUENCE [LARGE SCALE GENOMIC DNA]</scope>
    <source>
        <strain evidence="1 2">Xinb3</strain>
        <tissue evidence="1">Complete organism</tissue>
    </source>
</reference>
<keyword evidence="2" id="KW-1185">Reference proteome</keyword>
<comment type="caution">
    <text evidence="1">The sequence shown here is derived from an EMBL/GenBank/DDBJ whole genome shotgun (WGS) entry which is preliminary data.</text>
</comment>
<sequence>MHLHRYHPELFQQASTSVDEINLNSESNNSSENIDHNPICGDQFQDAGQNVHEDAKQHVQYPTQKSEHRFNFLKPPIGGVLRFKASNRSENDHDEQCAALEHEELRTHYSRLYGINQISILSSFLYFHVIGGLVPDIMHDILEGVLPLTLMFKKEISESEVLDFELLVGEYLSAFKECWPSRQFIPKMHHLVHYPRHQQWMASKIKSDSPHKLFCFEKRIPLHPKMLSLTSLSYPWITVGTVKFIANKSVVVFKLLGEKFYFGY</sequence>
<accession>A0A164N5C0</accession>
<evidence type="ECO:0000313" key="2">
    <source>
        <dbReference type="Proteomes" id="UP000076858"/>
    </source>
</evidence>
<dbReference type="EMBL" id="LRGB01002876">
    <property type="protein sequence ID" value="KZS05659.1"/>
    <property type="molecule type" value="Genomic_DNA"/>
</dbReference>
<dbReference type="Proteomes" id="UP000076858">
    <property type="component" value="Unassembled WGS sequence"/>
</dbReference>
<evidence type="ECO:0000313" key="1">
    <source>
        <dbReference type="EMBL" id="KZS05659.1"/>
    </source>
</evidence>
<name>A0A164N5C0_9CRUS</name>
<gene>
    <name evidence="1" type="ORF">APZ42_031091</name>
</gene>
<proteinExistence type="predicted"/>
<organism evidence="1 2">
    <name type="scientific">Daphnia magna</name>
    <dbReference type="NCBI Taxonomy" id="35525"/>
    <lineage>
        <taxon>Eukaryota</taxon>
        <taxon>Metazoa</taxon>
        <taxon>Ecdysozoa</taxon>
        <taxon>Arthropoda</taxon>
        <taxon>Crustacea</taxon>
        <taxon>Branchiopoda</taxon>
        <taxon>Diplostraca</taxon>
        <taxon>Cladocera</taxon>
        <taxon>Anomopoda</taxon>
        <taxon>Daphniidae</taxon>
        <taxon>Daphnia</taxon>
    </lineage>
</organism>
<protein>
    <submittedName>
        <fullName evidence="1">Uncharacterized protein</fullName>
    </submittedName>
</protein>